<dbReference type="EMBL" id="PPEA01000872">
    <property type="protein sequence ID" value="PQM44274.1"/>
    <property type="molecule type" value="Genomic_DNA"/>
</dbReference>
<accession>A0A2S8BC89</accession>
<dbReference type="AlphaFoldDB" id="A0A2S8BC89"/>
<gene>
    <name evidence="1" type="ORF">C1Y40_05566</name>
</gene>
<dbReference type="Proteomes" id="UP000238296">
    <property type="component" value="Unassembled WGS sequence"/>
</dbReference>
<evidence type="ECO:0000313" key="1">
    <source>
        <dbReference type="EMBL" id="PQM44274.1"/>
    </source>
</evidence>
<sequence>MAVTAIQGGLSHRRRLVRFLFEHQALLDPQSITRDEPTFGDYQDWSDHLQSYSSRISVAELAPHAQRIAALGKQAVAQVRDIRESPAGMAASEVARRQAIYRDTVVGLVDQDNAVSSVCHPWPS</sequence>
<organism evidence="1 2">
    <name type="scientific">Mycobacterium talmoniae</name>
    <dbReference type="NCBI Taxonomy" id="1858794"/>
    <lineage>
        <taxon>Bacteria</taxon>
        <taxon>Bacillati</taxon>
        <taxon>Actinomycetota</taxon>
        <taxon>Actinomycetes</taxon>
        <taxon>Mycobacteriales</taxon>
        <taxon>Mycobacteriaceae</taxon>
        <taxon>Mycobacterium</taxon>
    </lineage>
</organism>
<comment type="caution">
    <text evidence="1">The sequence shown here is derived from an EMBL/GenBank/DDBJ whole genome shotgun (WGS) entry which is preliminary data.</text>
</comment>
<name>A0A2S8BC89_9MYCO</name>
<reference evidence="1 2" key="1">
    <citation type="journal article" date="2017" name="Int. J. Syst. Evol. Microbiol.">
        <title>Mycobacterium talmoniae sp. nov., a slowly growing mycobacterium isolated from human respiratory samples.</title>
        <authorList>
            <person name="Davidson R.M."/>
            <person name="DeGroote M.A."/>
            <person name="Marola J.L."/>
            <person name="Buss S."/>
            <person name="Jones V."/>
            <person name="McNeil M.R."/>
            <person name="Freifeld A.G."/>
            <person name="Elaine Epperson L."/>
            <person name="Hasan N.A."/>
            <person name="Jackson M."/>
            <person name="Iwen P.C."/>
            <person name="Salfinger M."/>
            <person name="Strong M."/>
        </authorList>
    </citation>
    <scope>NUCLEOTIDE SEQUENCE [LARGE SCALE GENOMIC DNA]</scope>
    <source>
        <strain evidence="1 2">ATCC BAA-2683</strain>
    </source>
</reference>
<evidence type="ECO:0000313" key="2">
    <source>
        <dbReference type="Proteomes" id="UP000238296"/>
    </source>
</evidence>
<protein>
    <submittedName>
        <fullName evidence="1">Uncharacterized protein</fullName>
    </submittedName>
</protein>
<proteinExistence type="predicted"/>